<evidence type="ECO:0000256" key="2">
    <source>
        <dbReference type="SAM" id="MobiDB-lite"/>
    </source>
</evidence>
<feature type="region of interest" description="Disordered" evidence="2">
    <location>
        <begin position="121"/>
        <end position="165"/>
    </location>
</feature>
<dbReference type="Proteomes" id="UP000799770">
    <property type="component" value="Unassembled WGS sequence"/>
</dbReference>
<proteinExistence type="predicted"/>
<feature type="region of interest" description="Disordered" evidence="2">
    <location>
        <begin position="381"/>
        <end position="406"/>
    </location>
</feature>
<gene>
    <name evidence="3" type="ORF">BDV96DRAFT_639862</name>
</gene>
<dbReference type="EMBL" id="ML977311">
    <property type="protein sequence ID" value="KAF2121774.1"/>
    <property type="molecule type" value="Genomic_DNA"/>
</dbReference>
<sequence length="478" mass="52763">MAHLNKIPLAVSLKNGRKRHGLSKKATNTNKSREEFASKKRNQPQRSVSGGTPVAKRPKTQAASPVNDLQNRMAAATARENARRSVSILSSAETFDLTNDESSDTEPEIPLAIDPRARMLRPAQQPPHSGQPTWTFSGLESSTASSSTYTSSHSHTTARISPTPTFSPSIVRSDIAQKTPVFQAEQVINTDKARIAALDGQFDRLKREHEAKIQQLRQEKESEEARVEALRQGMKLKLTDAEMQLTKKDRELKAEQVASRNEGDRLRTMLEEEKQKSAALEQERDVLRDKLETSKNAATENDALRSEKLALRITVEELNEEIGKDRKDAEALRAELNVANTALSELEAFKIANGDLTAQLEAVKTANADLTAHLETCKSAVQGRPPSEPAVTSPSVRSEIHSGASDEQTKLDNIRKMYTQVKGRYDNLYSVVKNLSSTTRDMPLAGFGEFGGYLTQLKKIVDEAEKTRMLPNGGRLGG</sequence>
<feature type="coiled-coil region" evidence="1">
    <location>
        <begin position="263"/>
        <end position="349"/>
    </location>
</feature>
<dbReference type="OrthoDB" id="3692888at2759"/>
<keyword evidence="1" id="KW-0175">Coiled coil</keyword>
<evidence type="ECO:0000256" key="1">
    <source>
        <dbReference type="SAM" id="Coils"/>
    </source>
</evidence>
<organism evidence="3 4">
    <name type="scientific">Lophiotrema nucula</name>
    <dbReference type="NCBI Taxonomy" id="690887"/>
    <lineage>
        <taxon>Eukaryota</taxon>
        <taxon>Fungi</taxon>
        <taxon>Dikarya</taxon>
        <taxon>Ascomycota</taxon>
        <taxon>Pezizomycotina</taxon>
        <taxon>Dothideomycetes</taxon>
        <taxon>Pleosporomycetidae</taxon>
        <taxon>Pleosporales</taxon>
        <taxon>Lophiotremataceae</taxon>
        <taxon>Lophiotrema</taxon>
    </lineage>
</organism>
<accession>A0A6A5ZS17</accession>
<feature type="compositionally biased region" description="Low complexity" evidence="2">
    <location>
        <begin position="141"/>
        <end position="158"/>
    </location>
</feature>
<evidence type="ECO:0000313" key="3">
    <source>
        <dbReference type="EMBL" id="KAF2121774.1"/>
    </source>
</evidence>
<feature type="compositionally biased region" description="Polar residues" evidence="2">
    <location>
        <begin position="126"/>
        <end position="140"/>
    </location>
</feature>
<feature type="coiled-coil region" evidence="1">
    <location>
        <begin position="195"/>
        <end position="233"/>
    </location>
</feature>
<feature type="region of interest" description="Disordered" evidence="2">
    <location>
        <begin position="1"/>
        <end position="86"/>
    </location>
</feature>
<reference evidence="3" key="1">
    <citation type="journal article" date="2020" name="Stud. Mycol.">
        <title>101 Dothideomycetes genomes: a test case for predicting lifestyles and emergence of pathogens.</title>
        <authorList>
            <person name="Haridas S."/>
            <person name="Albert R."/>
            <person name="Binder M."/>
            <person name="Bloem J."/>
            <person name="Labutti K."/>
            <person name="Salamov A."/>
            <person name="Andreopoulos B."/>
            <person name="Baker S."/>
            <person name="Barry K."/>
            <person name="Bills G."/>
            <person name="Bluhm B."/>
            <person name="Cannon C."/>
            <person name="Castanera R."/>
            <person name="Culley D."/>
            <person name="Daum C."/>
            <person name="Ezra D."/>
            <person name="Gonzalez J."/>
            <person name="Henrissat B."/>
            <person name="Kuo A."/>
            <person name="Liang C."/>
            <person name="Lipzen A."/>
            <person name="Lutzoni F."/>
            <person name="Magnuson J."/>
            <person name="Mondo S."/>
            <person name="Nolan M."/>
            <person name="Ohm R."/>
            <person name="Pangilinan J."/>
            <person name="Park H.-J."/>
            <person name="Ramirez L."/>
            <person name="Alfaro M."/>
            <person name="Sun H."/>
            <person name="Tritt A."/>
            <person name="Yoshinaga Y."/>
            <person name="Zwiers L.-H."/>
            <person name="Turgeon B."/>
            <person name="Goodwin S."/>
            <person name="Spatafora J."/>
            <person name="Crous P."/>
            <person name="Grigoriev I."/>
        </authorList>
    </citation>
    <scope>NUCLEOTIDE SEQUENCE</scope>
    <source>
        <strain evidence="3">CBS 627.86</strain>
    </source>
</reference>
<feature type="compositionally biased region" description="Polar residues" evidence="2">
    <location>
        <begin position="61"/>
        <end position="70"/>
    </location>
</feature>
<name>A0A6A5ZS17_9PLEO</name>
<evidence type="ECO:0000313" key="4">
    <source>
        <dbReference type="Proteomes" id="UP000799770"/>
    </source>
</evidence>
<protein>
    <submittedName>
        <fullName evidence="3">Uncharacterized protein</fullName>
    </submittedName>
</protein>
<keyword evidence="4" id="KW-1185">Reference proteome</keyword>
<dbReference type="AlphaFoldDB" id="A0A6A5ZS17"/>